<proteinExistence type="predicted"/>
<protein>
    <recommendedName>
        <fullName evidence="1">3-keto-alpha-glucoside-1,2-lyase/3-keto-2-hydroxy-glucal hydratase domain-containing protein</fullName>
    </recommendedName>
</protein>
<dbReference type="Pfam" id="PF06439">
    <property type="entry name" value="3keto-disac_hyd"/>
    <property type="match status" value="1"/>
</dbReference>
<dbReference type="AlphaFoldDB" id="B7BDB4"/>
<dbReference type="GO" id="GO:0016787">
    <property type="term" value="F:hydrolase activity"/>
    <property type="evidence" value="ECO:0007669"/>
    <property type="project" value="InterPro"/>
</dbReference>
<feature type="domain" description="3-keto-alpha-glucoside-1,2-lyase/3-keto-2-hydroxy-glucal hydratase" evidence="1">
    <location>
        <begin position="62"/>
        <end position="268"/>
    </location>
</feature>
<evidence type="ECO:0000259" key="1">
    <source>
        <dbReference type="Pfam" id="PF06439"/>
    </source>
</evidence>
<reference evidence="2 3" key="1">
    <citation type="submission" date="2008-10" db="EMBL/GenBank/DDBJ databases">
        <title>Draft genome sequence of Parabacteroides johnsonii (DSM 18315).</title>
        <authorList>
            <person name="Sudarsanam P."/>
            <person name="Ley R."/>
            <person name="Guruge J."/>
            <person name="Turnbaugh P.J."/>
            <person name="Mahowald M."/>
            <person name="Liep D."/>
            <person name="Gordon J."/>
        </authorList>
    </citation>
    <scope>NUCLEOTIDE SEQUENCE [LARGE SCALE GENOMIC DNA]</scope>
    <source>
        <strain evidence="2 3">DSM 18315</strain>
    </source>
</reference>
<dbReference type="EMBL" id="ABYH01000330">
    <property type="protein sequence ID" value="EEC95569.1"/>
    <property type="molecule type" value="Genomic_DNA"/>
</dbReference>
<name>B7BDB4_9BACT</name>
<accession>B7BDB4</accession>
<organism evidence="2 3">
    <name type="scientific">Parabacteroides johnsonii DSM 18315</name>
    <dbReference type="NCBI Taxonomy" id="537006"/>
    <lineage>
        <taxon>Bacteria</taxon>
        <taxon>Pseudomonadati</taxon>
        <taxon>Bacteroidota</taxon>
        <taxon>Bacteroidia</taxon>
        <taxon>Bacteroidales</taxon>
        <taxon>Tannerellaceae</taxon>
        <taxon>Parabacteroides</taxon>
    </lineage>
</organism>
<dbReference type="Proteomes" id="UP000005510">
    <property type="component" value="Unassembled WGS sequence"/>
</dbReference>
<evidence type="ECO:0000313" key="3">
    <source>
        <dbReference type="Proteomes" id="UP000005510"/>
    </source>
</evidence>
<dbReference type="InterPro" id="IPR010496">
    <property type="entry name" value="AL/BT2_dom"/>
</dbReference>
<reference evidence="2 3" key="2">
    <citation type="submission" date="2008-10" db="EMBL/GenBank/DDBJ databases">
        <authorList>
            <person name="Fulton L."/>
            <person name="Clifton S."/>
            <person name="Fulton B."/>
            <person name="Xu J."/>
            <person name="Minx P."/>
            <person name="Pepin K.H."/>
            <person name="Johnson M."/>
            <person name="Bhonagiri V."/>
            <person name="Nash W.E."/>
            <person name="Mardis E.R."/>
            <person name="Wilson R.K."/>
        </authorList>
    </citation>
    <scope>NUCLEOTIDE SEQUENCE [LARGE SCALE GENOMIC DNA]</scope>
    <source>
        <strain evidence="2 3">DSM 18315</strain>
    </source>
</reference>
<dbReference type="HOGENOM" id="CLU_073042_0_0_10"/>
<dbReference type="Gene3D" id="2.60.120.560">
    <property type="entry name" value="Exo-inulinase, domain 1"/>
    <property type="match status" value="1"/>
</dbReference>
<gene>
    <name evidence="2" type="ORF">PRABACTJOHN_03034</name>
</gene>
<evidence type="ECO:0000313" key="2">
    <source>
        <dbReference type="EMBL" id="EEC95569.1"/>
    </source>
</evidence>
<comment type="caution">
    <text evidence="2">The sequence shown here is derived from an EMBL/GenBank/DDBJ whole genome shotgun (WGS) entry which is preliminary data.</text>
</comment>
<sequence>MEQLFFYLSLLSFIFSMSNLKMRCNMKNLFKSFVVLLAVMAAVPSFAQKANNTLTEKEKKQGWTLLFNGKDFTGWRQCNNTGMAPNWVIEDEAMKVFTAPGKKPGHGAGGDILYKEKKFKNFELSVDWKTSKMGNSGIFYYVREVPGKPIYYAAPEVQVLDNVDATDNKLANHLAGSLYDMLPADPKTVKPAGEWNTIVIKVKDGKVTHTQNGKKVVQYTLWSKEWDDMVANSKFKDFQGFQEGISHEGYIGLQDHGYPIWFRNIKIRELK</sequence>
<dbReference type="STRING" id="537006.PRABACTJOHN_03034"/>